<dbReference type="EMBL" id="MHPP01000031">
    <property type="protein sequence ID" value="OGZ83620.1"/>
    <property type="molecule type" value="Genomic_DNA"/>
</dbReference>
<proteinExistence type="predicted"/>
<evidence type="ECO:0008006" key="3">
    <source>
        <dbReference type="Google" id="ProtNLM"/>
    </source>
</evidence>
<evidence type="ECO:0000313" key="2">
    <source>
        <dbReference type="Proteomes" id="UP000177751"/>
    </source>
</evidence>
<sequence length="371" mass="41290">MSPNPLANFNMEKLNIFRNPFKMFFPKKMVGIDVGTGSIKVVELSRWGQGKTLENYGEIKSSALYKEPFRNVEKGSNLLSNYFVSRAVRAILDEARIKTKAAIFSIPDFSTFCTSFELPPMSQKELPEAVYYSAPQYIPLPATETTLDWRVVSGEPGDKKTPIKILLVAIPNQVVQDYQKVAQMAGLDLYAVEAEALGLSRVLIKDEKSYICVVDIGVQSTTINVTHGQNLKKSYSLDFAGGQLTYAVSSVLGVGRVEADEIKNREGLMSQQKNIRDTLYLLIDPLLVEIKKILYDFYLQENKEVDAIYLTGGTSSMPGLKEYFEESLRKKVEVPNCFSELLYPPILGRTLEKMAPSFSVATGVALGGLET</sequence>
<accession>A0A1G2JB04</accession>
<dbReference type="PIRSF" id="PIRSF019169">
    <property type="entry name" value="PilM"/>
    <property type="match status" value="1"/>
</dbReference>
<dbReference type="Gene3D" id="3.30.1490.300">
    <property type="match status" value="1"/>
</dbReference>
<dbReference type="AlphaFoldDB" id="A0A1G2JB04"/>
<gene>
    <name evidence="1" type="ORF">A2401_01990</name>
</gene>
<name>A0A1G2JB04_9BACT</name>
<protein>
    <recommendedName>
        <fullName evidence="3">SHS2 domain-containing protein</fullName>
    </recommendedName>
</protein>
<dbReference type="CDD" id="cd24049">
    <property type="entry name" value="ASKHA_NBD_PilM"/>
    <property type="match status" value="1"/>
</dbReference>
<dbReference type="PANTHER" id="PTHR32432">
    <property type="entry name" value="CELL DIVISION PROTEIN FTSA-RELATED"/>
    <property type="match status" value="1"/>
</dbReference>
<dbReference type="InterPro" id="IPR043129">
    <property type="entry name" value="ATPase_NBD"/>
</dbReference>
<reference evidence="1 2" key="1">
    <citation type="journal article" date="2016" name="Nat. Commun.">
        <title>Thousands of microbial genomes shed light on interconnected biogeochemical processes in an aquifer system.</title>
        <authorList>
            <person name="Anantharaman K."/>
            <person name="Brown C.T."/>
            <person name="Hug L.A."/>
            <person name="Sharon I."/>
            <person name="Castelle C.J."/>
            <person name="Probst A.J."/>
            <person name="Thomas B.C."/>
            <person name="Singh A."/>
            <person name="Wilkins M.J."/>
            <person name="Karaoz U."/>
            <person name="Brodie E.L."/>
            <person name="Williams K.H."/>
            <person name="Hubbard S.S."/>
            <person name="Banfield J.F."/>
        </authorList>
    </citation>
    <scope>NUCLEOTIDE SEQUENCE [LARGE SCALE GENOMIC DNA]</scope>
</reference>
<dbReference type="InterPro" id="IPR005883">
    <property type="entry name" value="PilM"/>
</dbReference>
<dbReference type="Proteomes" id="UP000177751">
    <property type="component" value="Unassembled WGS sequence"/>
</dbReference>
<evidence type="ECO:0000313" key="1">
    <source>
        <dbReference type="EMBL" id="OGZ83620.1"/>
    </source>
</evidence>
<dbReference type="NCBIfam" id="TIGR01175">
    <property type="entry name" value="pilM"/>
    <property type="match status" value="1"/>
</dbReference>
<dbReference type="PANTHER" id="PTHR32432:SF3">
    <property type="entry name" value="ETHANOLAMINE UTILIZATION PROTEIN EUTJ"/>
    <property type="match status" value="1"/>
</dbReference>
<dbReference type="STRING" id="1802229.A2401_01990"/>
<dbReference type="Pfam" id="PF11104">
    <property type="entry name" value="PilM_2"/>
    <property type="match status" value="1"/>
</dbReference>
<dbReference type="Gene3D" id="3.30.420.40">
    <property type="match status" value="2"/>
</dbReference>
<organism evidence="1 2">
    <name type="scientific">Candidatus Staskawiczbacteria bacterium RIFOXYC1_FULL_38_18</name>
    <dbReference type="NCBI Taxonomy" id="1802229"/>
    <lineage>
        <taxon>Bacteria</taxon>
        <taxon>Candidatus Staskawicziibacteriota</taxon>
    </lineage>
</organism>
<comment type="caution">
    <text evidence="1">The sequence shown here is derived from an EMBL/GenBank/DDBJ whole genome shotgun (WGS) entry which is preliminary data.</text>
</comment>
<dbReference type="SUPFAM" id="SSF53067">
    <property type="entry name" value="Actin-like ATPase domain"/>
    <property type="match status" value="2"/>
</dbReference>
<dbReference type="InterPro" id="IPR050696">
    <property type="entry name" value="FtsA/MreB"/>
</dbReference>